<keyword evidence="2" id="KW-0689">Ribosomal protein</keyword>
<protein>
    <recommendedName>
        <fullName evidence="7">60S ribosomal protein L39</fullName>
    </recommendedName>
</protein>
<dbReference type="AlphaFoldDB" id="A0A232ENG0"/>
<dbReference type="GO" id="GO:0005840">
    <property type="term" value="C:ribosome"/>
    <property type="evidence" value="ECO:0007669"/>
    <property type="project" value="UniProtKB-KW"/>
</dbReference>
<dbReference type="InterPro" id="IPR038606">
    <property type="entry name" value="To_sf"/>
</dbReference>
<reference evidence="5 6" key="1">
    <citation type="journal article" date="2017" name="Curr. Biol.">
        <title>The Evolution of Venom by Co-option of Single-Copy Genes.</title>
        <authorList>
            <person name="Martinson E.O."/>
            <person name="Mrinalini"/>
            <person name="Kelkar Y.D."/>
            <person name="Chang C.H."/>
            <person name="Werren J.H."/>
        </authorList>
    </citation>
    <scope>NUCLEOTIDE SEQUENCE [LARGE SCALE GENOMIC DNA]</scope>
    <source>
        <strain evidence="5 6">Alberta</strain>
        <tissue evidence="5">Whole body</tissue>
    </source>
</reference>
<dbReference type="Pfam" id="PF06585">
    <property type="entry name" value="JHBP"/>
    <property type="match status" value="1"/>
</dbReference>
<dbReference type="PROSITE" id="PS51257">
    <property type="entry name" value="PROKAR_LIPOPROTEIN"/>
    <property type="match status" value="1"/>
</dbReference>
<comment type="similarity">
    <text evidence="1">Belongs to the eukaryotic ribosomal protein eL39 family.</text>
</comment>
<evidence type="ECO:0000256" key="3">
    <source>
        <dbReference type="ARBA" id="ARBA00023274"/>
    </source>
</evidence>
<sequence length="296" mass="34113">MFSKSVLTFYCALQLLVALVSCAFVQNDYNLPSSVKICQRDDSDYNSCITDAVQESWMTFVQGIPKLNVPVLDPLDVEMVENSVETDQFVGYMVVRDAKIYGLAKTKFLSVRPQFTDDRIHLEMDVEIPKVFIKGDYKSDGSVGSFNVGGKGHFNVSMVGLTATWSLDGRVENDRWIVEHFIVDPEIQGMKVYFSDLLNGDPMLNQAALTIANEYWPIIYKRMKPIVQKLSDPRLTDFVNRSIFSKSAHKTFIIKRKLAKKLKQNRPIPQWVRMRTGNTIRYNAKRRHWRRTKLKL</sequence>
<dbReference type="InterPro" id="IPR010562">
    <property type="entry name" value="Haemolymph_juvenile_hormone-bd"/>
</dbReference>
<dbReference type="Proteomes" id="UP000215335">
    <property type="component" value="Unassembled WGS sequence"/>
</dbReference>
<dbReference type="SMART" id="SM00700">
    <property type="entry name" value="JHBP"/>
    <property type="match status" value="1"/>
</dbReference>
<keyword evidence="3" id="KW-0687">Ribonucleoprotein</keyword>
<feature type="signal peptide" evidence="4">
    <location>
        <begin position="1"/>
        <end position="22"/>
    </location>
</feature>
<dbReference type="PROSITE" id="PS00051">
    <property type="entry name" value="RIBOSOMAL_L39E"/>
    <property type="match status" value="1"/>
</dbReference>
<dbReference type="InterPro" id="IPR000077">
    <property type="entry name" value="Ribosomal_eL39"/>
</dbReference>
<dbReference type="PANTHER" id="PTHR11008:SF18">
    <property type="entry name" value="BCDNA.GH05536-RELATED"/>
    <property type="match status" value="1"/>
</dbReference>
<dbReference type="GO" id="GO:0003735">
    <property type="term" value="F:structural constituent of ribosome"/>
    <property type="evidence" value="ECO:0007669"/>
    <property type="project" value="InterPro"/>
</dbReference>
<dbReference type="GO" id="GO:0005615">
    <property type="term" value="C:extracellular space"/>
    <property type="evidence" value="ECO:0007669"/>
    <property type="project" value="TreeGrafter"/>
</dbReference>
<dbReference type="FunFam" id="1.10.1620.10:FF:000001">
    <property type="entry name" value="60S ribosomal protein-like L39"/>
    <property type="match status" value="1"/>
</dbReference>
<dbReference type="InterPro" id="IPR023626">
    <property type="entry name" value="Ribosomal_eL39_dom_sf"/>
</dbReference>
<proteinExistence type="inferred from homology"/>
<name>A0A232ENG0_9HYME</name>
<evidence type="ECO:0000313" key="6">
    <source>
        <dbReference type="Proteomes" id="UP000215335"/>
    </source>
</evidence>
<dbReference type="Gene3D" id="3.15.10.30">
    <property type="entry name" value="Haemolymph juvenile hormone binding protein"/>
    <property type="match status" value="1"/>
</dbReference>
<evidence type="ECO:0000256" key="4">
    <source>
        <dbReference type="SAM" id="SignalP"/>
    </source>
</evidence>
<dbReference type="Pfam" id="PF00832">
    <property type="entry name" value="Ribosomal_L39"/>
    <property type="match status" value="1"/>
</dbReference>
<dbReference type="Gene3D" id="1.10.1620.10">
    <property type="entry name" value="Ribosomal protein L39e"/>
    <property type="match status" value="1"/>
</dbReference>
<dbReference type="GO" id="GO:0006412">
    <property type="term" value="P:translation"/>
    <property type="evidence" value="ECO:0007669"/>
    <property type="project" value="InterPro"/>
</dbReference>
<dbReference type="SUPFAM" id="SSF48662">
    <property type="entry name" value="Ribosomal protein L39e"/>
    <property type="match status" value="1"/>
</dbReference>
<comment type="caution">
    <text evidence="5">The sequence shown here is derived from an EMBL/GenBank/DDBJ whole genome shotgun (WGS) entry which is preliminary data.</text>
</comment>
<gene>
    <name evidence="5" type="ORF">TSAR_009165</name>
</gene>
<organism evidence="5 6">
    <name type="scientific">Trichomalopsis sarcophagae</name>
    <dbReference type="NCBI Taxonomy" id="543379"/>
    <lineage>
        <taxon>Eukaryota</taxon>
        <taxon>Metazoa</taxon>
        <taxon>Ecdysozoa</taxon>
        <taxon>Arthropoda</taxon>
        <taxon>Hexapoda</taxon>
        <taxon>Insecta</taxon>
        <taxon>Pterygota</taxon>
        <taxon>Neoptera</taxon>
        <taxon>Endopterygota</taxon>
        <taxon>Hymenoptera</taxon>
        <taxon>Apocrita</taxon>
        <taxon>Proctotrupomorpha</taxon>
        <taxon>Chalcidoidea</taxon>
        <taxon>Pteromalidae</taxon>
        <taxon>Pteromalinae</taxon>
        <taxon>Trichomalopsis</taxon>
    </lineage>
</organism>
<keyword evidence="4" id="KW-0732">Signal</keyword>
<dbReference type="OrthoDB" id="6332053at2759"/>
<keyword evidence="6" id="KW-1185">Reference proteome</keyword>
<dbReference type="GO" id="GO:1990904">
    <property type="term" value="C:ribonucleoprotein complex"/>
    <property type="evidence" value="ECO:0007669"/>
    <property type="project" value="UniProtKB-KW"/>
</dbReference>
<evidence type="ECO:0000313" key="5">
    <source>
        <dbReference type="EMBL" id="OXU19894.1"/>
    </source>
</evidence>
<dbReference type="InterPro" id="IPR020083">
    <property type="entry name" value="Ribosomal_eL39_CS"/>
</dbReference>
<dbReference type="EMBL" id="NNAY01003159">
    <property type="protein sequence ID" value="OXU19894.1"/>
    <property type="molecule type" value="Genomic_DNA"/>
</dbReference>
<evidence type="ECO:0000256" key="2">
    <source>
        <dbReference type="ARBA" id="ARBA00022980"/>
    </source>
</evidence>
<evidence type="ECO:0000256" key="1">
    <source>
        <dbReference type="ARBA" id="ARBA00009339"/>
    </source>
</evidence>
<dbReference type="HAMAP" id="MF_00629">
    <property type="entry name" value="Ribosomal_eL39"/>
    <property type="match status" value="1"/>
</dbReference>
<evidence type="ECO:0008006" key="7">
    <source>
        <dbReference type="Google" id="ProtNLM"/>
    </source>
</evidence>
<accession>A0A232ENG0</accession>
<feature type="chain" id="PRO_5013008728" description="60S ribosomal protein L39" evidence="4">
    <location>
        <begin position="23"/>
        <end position="296"/>
    </location>
</feature>
<dbReference type="PANTHER" id="PTHR11008">
    <property type="entry name" value="PROTEIN TAKEOUT-LIKE PROTEIN"/>
    <property type="match status" value="1"/>
</dbReference>